<evidence type="ECO:0000313" key="3">
    <source>
        <dbReference type="Proteomes" id="UP000279833"/>
    </source>
</evidence>
<dbReference type="AlphaFoldDB" id="A0A3P8K449"/>
<evidence type="ECO:0000313" key="2">
    <source>
        <dbReference type="EMBL" id="VDP74799.1"/>
    </source>
</evidence>
<reference evidence="2 3" key="1">
    <citation type="submission" date="2018-11" db="EMBL/GenBank/DDBJ databases">
        <authorList>
            <consortium name="Pathogen Informatics"/>
        </authorList>
    </citation>
    <scope>NUCLEOTIDE SEQUENCE [LARGE SCALE GENOMIC DNA]</scope>
    <source>
        <strain>Dakar</strain>
        <strain evidence="3">Senegal</strain>
    </source>
</reference>
<keyword evidence="3" id="KW-1185">Reference proteome</keyword>
<feature type="transmembrane region" description="Helical" evidence="1">
    <location>
        <begin position="12"/>
        <end position="36"/>
    </location>
</feature>
<keyword evidence="1" id="KW-0812">Transmembrane</keyword>
<dbReference type="EMBL" id="UZAK01046096">
    <property type="protein sequence ID" value="VDP74799.1"/>
    <property type="molecule type" value="Genomic_DNA"/>
</dbReference>
<evidence type="ECO:0000256" key="1">
    <source>
        <dbReference type="SAM" id="Phobius"/>
    </source>
</evidence>
<organism evidence="2 3">
    <name type="scientific">Schistosoma curassoni</name>
    <dbReference type="NCBI Taxonomy" id="6186"/>
    <lineage>
        <taxon>Eukaryota</taxon>
        <taxon>Metazoa</taxon>
        <taxon>Spiralia</taxon>
        <taxon>Lophotrochozoa</taxon>
        <taxon>Platyhelminthes</taxon>
        <taxon>Trematoda</taxon>
        <taxon>Digenea</taxon>
        <taxon>Strigeidida</taxon>
        <taxon>Schistosomatoidea</taxon>
        <taxon>Schistosomatidae</taxon>
        <taxon>Schistosoma</taxon>
    </lineage>
</organism>
<dbReference type="Proteomes" id="UP000279833">
    <property type="component" value="Unassembled WGS sequence"/>
</dbReference>
<protein>
    <submittedName>
        <fullName evidence="2">Uncharacterized protein</fullName>
    </submittedName>
</protein>
<keyword evidence="1" id="KW-1133">Transmembrane helix</keyword>
<gene>
    <name evidence="2" type="ORF">SCUD_LOCUS21236</name>
</gene>
<proteinExistence type="predicted"/>
<name>A0A3P8K449_9TREM</name>
<accession>A0A3P8K449</accession>
<sequence>MWQSKIRDSCVSIIFIHTVYLIFILIIITTTANISYSHFPRTYNTSKKNTPIEELSTNDLANYLTKLNDLLSSFQLAIDFQIQHMHSDLLASTYTLFSWYDSKRLNEKTTDDKFELLQSSLFNNAICFLSLLTRNPNISKIEESAILQSVNLIIFLWDHNQSTTLFTRLTDTGVLNNIFILLTECTKGVNDIAYTKDSTHNKYIAG</sequence>
<keyword evidence="1" id="KW-0472">Membrane</keyword>